<dbReference type="InterPro" id="IPR004843">
    <property type="entry name" value="Calcineurin-like_PHP"/>
</dbReference>
<dbReference type="InterPro" id="IPR051918">
    <property type="entry name" value="STPP_CPPED1"/>
</dbReference>
<name>A0ABU8ULF9_9ACTN</name>
<gene>
    <name evidence="3" type="ORF">WKI71_18950</name>
</gene>
<evidence type="ECO:0000313" key="4">
    <source>
        <dbReference type="Proteomes" id="UP001376459"/>
    </source>
</evidence>
<accession>A0ABU8ULF9</accession>
<sequence>MHLGETTAGLVGGLPLLRGVPQQPGRAPYPELMSRALVEEARRRGADLLLAGGDISAGGAAHDLGEARRILDGFGTHGQDYFVVRGNHDRAADNSTFHTAFPGLTGSDGPGYFARDLGGLRIIGLDTYVKTGNGADAGGLGPDQLAWFQARLRETPDQPTVVFGHHPLTVRDSVFPVTRGQCLERRQARTVVDAYASAPGVFLHHAGHTHRNKRTVLVRAPHVTQQEVAAAKEYPGGFTLLRIHSGGYALNHYKAGDLAARQWSERSRRVAAGLWPHHALGRSVTDRDSVAAHDLSGVTPLPPLSRSVNRGQR</sequence>
<proteinExistence type="predicted"/>
<dbReference type="PANTHER" id="PTHR43143">
    <property type="entry name" value="METALLOPHOSPHOESTERASE, CALCINEURIN SUPERFAMILY"/>
    <property type="match status" value="1"/>
</dbReference>
<evidence type="ECO:0000259" key="2">
    <source>
        <dbReference type="Pfam" id="PF00149"/>
    </source>
</evidence>
<dbReference type="InterPro" id="IPR029052">
    <property type="entry name" value="Metallo-depent_PP-like"/>
</dbReference>
<dbReference type="Pfam" id="PF00149">
    <property type="entry name" value="Metallophos"/>
    <property type="match status" value="1"/>
</dbReference>
<evidence type="ECO:0000256" key="1">
    <source>
        <dbReference type="SAM" id="MobiDB-lite"/>
    </source>
</evidence>
<dbReference type="Gene3D" id="3.60.21.10">
    <property type="match status" value="1"/>
</dbReference>
<reference evidence="3 4" key="1">
    <citation type="submission" date="2024-03" db="EMBL/GenBank/DDBJ databases">
        <title>Novel Streptomyces species of biotechnological and ecological value are a feature of Machair soil.</title>
        <authorList>
            <person name="Prole J.R."/>
            <person name="Goodfellow M."/>
            <person name="Allenby N."/>
            <person name="Ward A.C."/>
        </authorList>
    </citation>
    <scope>NUCLEOTIDE SEQUENCE [LARGE SCALE GENOMIC DNA]</scope>
    <source>
        <strain evidence="3 4">MS1.AVA.1</strain>
    </source>
</reference>
<feature type="region of interest" description="Disordered" evidence="1">
    <location>
        <begin position="294"/>
        <end position="313"/>
    </location>
</feature>
<keyword evidence="4" id="KW-1185">Reference proteome</keyword>
<protein>
    <submittedName>
        <fullName evidence="3">Metallophosphoesterase</fullName>
    </submittedName>
</protein>
<dbReference type="Proteomes" id="UP001376459">
    <property type="component" value="Unassembled WGS sequence"/>
</dbReference>
<comment type="caution">
    <text evidence="3">The sequence shown here is derived from an EMBL/GenBank/DDBJ whole genome shotgun (WGS) entry which is preliminary data.</text>
</comment>
<dbReference type="EMBL" id="JBBKAK010000001">
    <property type="protein sequence ID" value="MEJ8669756.1"/>
    <property type="molecule type" value="Genomic_DNA"/>
</dbReference>
<dbReference type="PANTHER" id="PTHR43143:SF6">
    <property type="entry name" value="BLL3016 PROTEIN"/>
    <property type="match status" value="1"/>
</dbReference>
<organism evidence="3 4">
    <name type="scientific">Streptomyces machairae</name>
    <dbReference type="NCBI Taxonomy" id="3134109"/>
    <lineage>
        <taxon>Bacteria</taxon>
        <taxon>Bacillati</taxon>
        <taxon>Actinomycetota</taxon>
        <taxon>Actinomycetes</taxon>
        <taxon>Kitasatosporales</taxon>
        <taxon>Streptomycetaceae</taxon>
        <taxon>Streptomyces</taxon>
    </lineage>
</organism>
<feature type="domain" description="Calcineurin-like phosphoesterase" evidence="2">
    <location>
        <begin position="36"/>
        <end position="211"/>
    </location>
</feature>
<dbReference type="SUPFAM" id="SSF56300">
    <property type="entry name" value="Metallo-dependent phosphatases"/>
    <property type="match status" value="1"/>
</dbReference>
<evidence type="ECO:0000313" key="3">
    <source>
        <dbReference type="EMBL" id="MEJ8669756.1"/>
    </source>
</evidence>